<dbReference type="PANTHER" id="PTHR43685:SF3">
    <property type="entry name" value="SLR2126 PROTEIN"/>
    <property type="match status" value="1"/>
</dbReference>
<keyword evidence="5" id="KW-1185">Reference proteome</keyword>
<dbReference type="InterPro" id="IPR029044">
    <property type="entry name" value="Nucleotide-diphossugar_trans"/>
</dbReference>
<organism evidence="4 5">
    <name type="scientific">Chromobacterium subtsugae</name>
    <dbReference type="NCBI Taxonomy" id="251747"/>
    <lineage>
        <taxon>Bacteria</taxon>
        <taxon>Pseudomonadati</taxon>
        <taxon>Pseudomonadota</taxon>
        <taxon>Betaproteobacteria</taxon>
        <taxon>Neisseriales</taxon>
        <taxon>Chromobacteriaceae</taxon>
        <taxon>Chromobacterium</taxon>
    </lineage>
</organism>
<dbReference type="Pfam" id="PF02709">
    <property type="entry name" value="Glyco_transf_7C"/>
    <property type="match status" value="1"/>
</dbReference>
<evidence type="ECO:0000256" key="1">
    <source>
        <dbReference type="ARBA" id="ARBA00022679"/>
    </source>
</evidence>
<dbReference type="GeneID" id="89684246"/>
<protein>
    <submittedName>
        <fullName evidence="4">Glycosyltransferase family 2 protein</fullName>
    </submittedName>
</protein>
<dbReference type="Pfam" id="PF00535">
    <property type="entry name" value="Glycos_transf_2"/>
    <property type="match status" value="1"/>
</dbReference>
<dbReference type="EMBL" id="JAHDTB010000012">
    <property type="protein sequence ID" value="MBW8288799.1"/>
    <property type="molecule type" value="Genomic_DNA"/>
</dbReference>
<gene>
    <name evidence="4" type="ORF">KIF53_14275</name>
</gene>
<comment type="caution">
    <text evidence="4">The sequence shown here is derived from an EMBL/GenBank/DDBJ whole genome shotgun (WGS) entry which is preliminary data.</text>
</comment>
<dbReference type="InterPro" id="IPR027791">
    <property type="entry name" value="Galactosyl_T_C"/>
</dbReference>
<proteinExistence type="predicted"/>
<evidence type="ECO:0000259" key="2">
    <source>
        <dbReference type="Pfam" id="PF00535"/>
    </source>
</evidence>
<dbReference type="InterPro" id="IPR050834">
    <property type="entry name" value="Glycosyltransf_2"/>
</dbReference>
<evidence type="ECO:0000313" key="4">
    <source>
        <dbReference type="EMBL" id="MBW8288799.1"/>
    </source>
</evidence>
<feature type="domain" description="Glycosyltransferase 2-like" evidence="2">
    <location>
        <begin position="4"/>
        <end position="124"/>
    </location>
</feature>
<dbReference type="Proteomes" id="UP000711178">
    <property type="component" value="Unassembled WGS sequence"/>
</dbReference>
<reference evidence="4 5" key="1">
    <citation type="submission" date="2021-05" db="EMBL/GenBank/DDBJ databases">
        <title>Draft Whole Genome Sequencing Of Biosensor Chromobacterium violaceum Strain CV026 Reveals A Regulatory RNA In Chromobacterium violaceum Phenotype Regulatory Network.</title>
        <authorList>
            <person name="Hong K.W."/>
            <person name="Chan K.G."/>
            <person name="Chang C.-Y."/>
        </authorList>
    </citation>
    <scope>NUCLEOTIDE SEQUENCE [LARGE SCALE GENOMIC DNA]</scope>
    <source>
        <strain evidence="4 5">ATCC 31532</strain>
    </source>
</reference>
<evidence type="ECO:0000259" key="3">
    <source>
        <dbReference type="Pfam" id="PF02709"/>
    </source>
</evidence>
<evidence type="ECO:0000313" key="5">
    <source>
        <dbReference type="Proteomes" id="UP000711178"/>
    </source>
</evidence>
<name>A0ABS7FFE6_9NEIS</name>
<dbReference type="InterPro" id="IPR001173">
    <property type="entry name" value="Glyco_trans_2-like"/>
</dbReference>
<feature type="domain" description="Galactosyltransferase C-terminal" evidence="3">
    <location>
        <begin position="174"/>
        <end position="227"/>
    </location>
</feature>
<dbReference type="CDD" id="cd06420">
    <property type="entry name" value="GT2_Chondriotin_Pol_N"/>
    <property type="match status" value="1"/>
</dbReference>
<dbReference type="PANTHER" id="PTHR43685">
    <property type="entry name" value="GLYCOSYLTRANSFERASE"/>
    <property type="match status" value="1"/>
</dbReference>
<dbReference type="Gene3D" id="3.90.550.10">
    <property type="entry name" value="Spore Coat Polysaccharide Biosynthesis Protein SpsA, Chain A"/>
    <property type="match status" value="1"/>
</dbReference>
<dbReference type="SUPFAM" id="SSF53448">
    <property type="entry name" value="Nucleotide-diphospho-sugar transferases"/>
    <property type="match status" value="1"/>
</dbReference>
<dbReference type="RefSeq" id="WP_043576949.1">
    <property type="nucleotide sequence ID" value="NZ_CP142381.1"/>
</dbReference>
<keyword evidence="1" id="KW-0808">Transferase</keyword>
<accession>A0ABS7FFE6</accession>
<sequence>MKITVLISTYNRPDALDAVLSGFHHQSGMLAGDWEIIVADDGSGPATQAVVKAHQKIFHDRLQHVWHEDLGFRLAEIRNRAALQARGDYLIFLDGDCIPQSDFLFQHAKLAERGWVVAGNRVLMSERFTLSYVSGECRPVSNWTGFSWLAHRLRKNINNFLGWLRLDLPKWRKKRKDSWKLLRGCNIGVWREDYLMVDGFDATFSGWGYEDSDFAVRLIRSGVGIKNGRFAMPVLHLWHKENDRSFEGENWRRFEASIRSEHVKALKGISSLDIDPGWLSNGKSE</sequence>